<dbReference type="InterPro" id="IPR016164">
    <property type="entry name" value="FAD-linked_Oxase-like_C"/>
</dbReference>
<keyword evidence="5" id="KW-1185">Reference proteome</keyword>
<accession>A0AAW9DLB3</accession>
<gene>
    <name evidence="4" type="ORF">SIL87_03615</name>
</gene>
<proteinExistence type="predicted"/>
<dbReference type="Pfam" id="PF01565">
    <property type="entry name" value="FAD_binding_4"/>
    <property type="match status" value="1"/>
</dbReference>
<evidence type="ECO:0000259" key="3">
    <source>
        <dbReference type="PROSITE" id="PS51387"/>
    </source>
</evidence>
<dbReference type="GO" id="GO:0071949">
    <property type="term" value="F:FAD binding"/>
    <property type="evidence" value="ECO:0007669"/>
    <property type="project" value="InterPro"/>
</dbReference>
<dbReference type="SUPFAM" id="SSF56176">
    <property type="entry name" value="FAD-binding/transporter-associated domain-like"/>
    <property type="match status" value="1"/>
</dbReference>
<evidence type="ECO:0000313" key="5">
    <source>
        <dbReference type="Proteomes" id="UP001279553"/>
    </source>
</evidence>
<evidence type="ECO:0000313" key="4">
    <source>
        <dbReference type="EMBL" id="MDX5929848.1"/>
    </source>
</evidence>
<dbReference type="Proteomes" id="UP001279553">
    <property type="component" value="Unassembled WGS sequence"/>
</dbReference>
<dbReference type="PANTHER" id="PTHR11748">
    <property type="entry name" value="D-LACTATE DEHYDROGENASE"/>
    <property type="match status" value="1"/>
</dbReference>
<comment type="caution">
    <text evidence="4">The sequence shown here is derived from an EMBL/GenBank/DDBJ whole genome shotgun (WGS) entry which is preliminary data.</text>
</comment>
<dbReference type="Gene3D" id="3.30.465.10">
    <property type="match status" value="1"/>
</dbReference>
<evidence type="ECO:0000256" key="1">
    <source>
        <dbReference type="ARBA" id="ARBA00022630"/>
    </source>
</evidence>
<feature type="domain" description="FAD-binding PCMH-type" evidence="3">
    <location>
        <begin position="1"/>
        <end position="177"/>
    </location>
</feature>
<protein>
    <submittedName>
        <fullName evidence="4">FAD-binding protein</fullName>
    </submittedName>
</protein>
<dbReference type="EMBL" id="JAWXYB010000018">
    <property type="protein sequence ID" value="MDX5929848.1"/>
    <property type="molecule type" value="Genomic_DNA"/>
</dbReference>
<dbReference type="InterPro" id="IPR016169">
    <property type="entry name" value="FAD-bd_PCMH_sub2"/>
</dbReference>
<dbReference type="RefSeq" id="WP_319612839.1">
    <property type="nucleotide sequence ID" value="NZ_JAWXYB010000018.1"/>
</dbReference>
<dbReference type="AlphaFoldDB" id="A0AAW9DLB3"/>
<dbReference type="PANTHER" id="PTHR11748:SF103">
    <property type="entry name" value="GLYCOLATE OXIDASE SUBUNIT GLCE"/>
    <property type="match status" value="1"/>
</dbReference>
<dbReference type="PROSITE" id="PS51387">
    <property type="entry name" value="FAD_PCMH"/>
    <property type="match status" value="1"/>
</dbReference>
<sequence>MIAPGDEAGFASAIDAAAAARTPLTIEGLGSKGGFLRPTQTADTLSTRNFAGIPLYAPQELIITARAGTTLAAVEAKLDEGGQHLIAEPPQYAFLDAPDQTIGGIVAANLSGPRRIAWGAMRDHLMGIRAATGRGEIIRSGGRVLKNVTGLDLCKLFAGSYGTLGVITELTLKILPKPEATGTVMIRGLRPDDAVRALSVALGSPFSVSGAAYLPQEAAMAVGFENTVTIARIEDFAASVAYRTEALAGLLKKFGPADILDTPASLTLWRAVRDAEPLPIQPGDAVWKISVRPSYGASILHAGHAAGLFGYLDWGGGLVFLTGPATDEAHAAVIAAARRAKGEWWLLRAPERLRLSEDAMPRIPPGLAAIRQRVVAAFDPAGILNPGRMFAA</sequence>
<dbReference type="InterPro" id="IPR016166">
    <property type="entry name" value="FAD-bd_PCMH"/>
</dbReference>
<keyword evidence="2" id="KW-0274">FAD</keyword>
<dbReference type="SUPFAM" id="SSF55103">
    <property type="entry name" value="FAD-linked oxidases, C-terminal domain"/>
    <property type="match status" value="1"/>
</dbReference>
<keyword evidence="1" id="KW-0285">Flavoprotein</keyword>
<organism evidence="4 5">
    <name type="scientific">Acidiphilium acidophilum</name>
    <name type="common">Thiobacillus acidophilus</name>
    <dbReference type="NCBI Taxonomy" id="76588"/>
    <lineage>
        <taxon>Bacteria</taxon>
        <taxon>Pseudomonadati</taxon>
        <taxon>Pseudomonadota</taxon>
        <taxon>Alphaproteobacteria</taxon>
        <taxon>Acetobacterales</taxon>
        <taxon>Acidocellaceae</taxon>
        <taxon>Acidiphilium</taxon>
    </lineage>
</organism>
<dbReference type="InterPro" id="IPR006094">
    <property type="entry name" value="Oxid_FAD_bind_N"/>
</dbReference>
<dbReference type="GO" id="GO:0003824">
    <property type="term" value="F:catalytic activity"/>
    <property type="evidence" value="ECO:0007669"/>
    <property type="project" value="InterPro"/>
</dbReference>
<name>A0AAW9DLB3_ACIAO</name>
<evidence type="ECO:0000256" key="2">
    <source>
        <dbReference type="ARBA" id="ARBA00022827"/>
    </source>
</evidence>
<reference evidence="4 5" key="1">
    <citation type="submission" date="2023-11" db="EMBL/GenBank/DDBJ databases">
        <title>MicrobeMod: A computational toolkit for identifying prokaryotic methylation and restriction-modification with nanopore sequencing.</title>
        <authorList>
            <person name="Crits-Christoph A."/>
            <person name="Kang S.C."/>
            <person name="Lee H."/>
            <person name="Ostrov N."/>
        </authorList>
    </citation>
    <scope>NUCLEOTIDE SEQUENCE [LARGE SCALE GENOMIC DNA]</scope>
    <source>
        <strain evidence="4 5">DSMZ 700</strain>
    </source>
</reference>
<dbReference type="InterPro" id="IPR036318">
    <property type="entry name" value="FAD-bd_PCMH-like_sf"/>
</dbReference>